<reference evidence="1 2" key="1">
    <citation type="submission" date="2010-08" db="EMBL/GenBank/DDBJ databases">
        <title>The draft genome of Desulfovibrio fructosovorans JJ.</title>
        <authorList>
            <consortium name="US DOE Joint Genome Institute (JGI-PGF)"/>
            <person name="Lucas S."/>
            <person name="Copeland A."/>
            <person name="Lapidus A."/>
            <person name="Cheng J.-F."/>
            <person name="Bruce D."/>
            <person name="Goodwin L."/>
            <person name="Pitluck S."/>
            <person name="Land M.L."/>
            <person name="Hauser L."/>
            <person name="Chang Y.-J."/>
            <person name="Jeffries C."/>
            <person name="Wall J.D."/>
            <person name="Stahl D.A."/>
            <person name="Arkin A.P."/>
            <person name="Dehal P."/>
            <person name="Stolyar S.M."/>
            <person name="Hazen T.C."/>
            <person name="Woyke T.J."/>
        </authorList>
    </citation>
    <scope>NUCLEOTIDE SEQUENCE [LARGE SCALE GENOMIC DNA]</scope>
    <source>
        <strain evidence="1 2">JJ</strain>
    </source>
</reference>
<dbReference type="Proteomes" id="UP000006250">
    <property type="component" value="Unassembled WGS sequence"/>
</dbReference>
<sequence length="100" mass="11781">MNDTIKKKCLMCNEEFSVSRDHLWKFLCPTHTQEFYIPLRRNHSFQSALHLIELAILLDDIEMLRDRFMGKPREEPKVSEGFRSVVGTAEWQKLKETAAV</sequence>
<organism evidence="1 2">
    <name type="scientific">Solidesulfovibrio fructosivorans JJ]</name>
    <dbReference type="NCBI Taxonomy" id="596151"/>
    <lineage>
        <taxon>Bacteria</taxon>
        <taxon>Pseudomonadati</taxon>
        <taxon>Thermodesulfobacteriota</taxon>
        <taxon>Desulfovibrionia</taxon>
        <taxon>Desulfovibrionales</taxon>
        <taxon>Desulfovibrionaceae</taxon>
        <taxon>Solidesulfovibrio</taxon>
    </lineage>
</organism>
<gene>
    <name evidence="1" type="ORF">DesfrDRAFT_0801</name>
</gene>
<name>E1JT52_SOLFR</name>
<proteinExistence type="predicted"/>
<protein>
    <submittedName>
        <fullName evidence="1">Uncharacterized protein</fullName>
    </submittedName>
</protein>
<comment type="caution">
    <text evidence="1">The sequence shown here is derived from an EMBL/GenBank/DDBJ whole genome shotgun (WGS) entry which is preliminary data.</text>
</comment>
<evidence type="ECO:0000313" key="2">
    <source>
        <dbReference type="Proteomes" id="UP000006250"/>
    </source>
</evidence>
<evidence type="ECO:0000313" key="1">
    <source>
        <dbReference type="EMBL" id="EFL52312.1"/>
    </source>
</evidence>
<dbReference type="EMBL" id="AECZ01000004">
    <property type="protein sequence ID" value="EFL52312.1"/>
    <property type="molecule type" value="Genomic_DNA"/>
</dbReference>
<dbReference type="RefSeq" id="WP_005991332.1">
    <property type="nucleotide sequence ID" value="NZ_AECZ01000004.1"/>
</dbReference>
<accession>E1JT52</accession>
<dbReference type="AlphaFoldDB" id="E1JT52"/>
<keyword evidence="2" id="KW-1185">Reference proteome</keyword>
<dbReference type="STRING" id="596151.DesfrDRAFT_0801"/>